<evidence type="ECO:0008006" key="3">
    <source>
        <dbReference type="Google" id="ProtNLM"/>
    </source>
</evidence>
<reference evidence="2" key="1">
    <citation type="submission" date="2007-08" db="EMBL/GenBank/DDBJ databases">
        <authorList>
            <person name="Gloeckner G."/>
            <person name="Nowack E."/>
            <person name="Melkonian M."/>
        </authorList>
    </citation>
    <scope>NUCLEOTIDE SEQUENCE</scope>
</reference>
<gene>
    <name evidence="2" type="ordered locus">PCC_0515</name>
</gene>
<keyword evidence="1" id="KW-0812">Transmembrane</keyword>
<keyword evidence="1" id="KW-0472">Membrane</keyword>
<geneLocation type="organellar chromatophore" evidence="2"/>
<name>B1X4T1_PAUCH</name>
<proteinExistence type="predicted"/>
<dbReference type="RefSeq" id="YP_002049160.1">
    <property type="nucleotide sequence ID" value="NC_011087.1"/>
</dbReference>
<feature type="transmembrane region" description="Helical" evidence="1">
    <location>
        <begin position="54"/>
        <end position="74"/>
    </location>
</feature>
<keyword evidence="1" id="KW-1133">Transmembrane helix</keyword>
<evidence type="ECO:0000256" key="1">
    <source>
        <dbReference type="SAM" id="Phobius"/>
    </source>
</evidence>
<dbReference type="EMBL" id="CP000815">
    <property type="protein sequence ID" value="ACB42950.1"/>
    <property type="molecule type" value="Genomic_DNA"/>
</dbReference>
<evidence type="ECO:0000313" key="2">
    <source>
        <dbReference type="EMBL" id="ACB42950.1"/>
    </source>
</evidence>
<keyword evidence="2" id="KW-0934">Plastid</keyword>
<protein>
    <recommendedName>
        <fullName evidence="3">2TM domain-containing protein</fullName>
    </recommendedName>
</protein>
<reference evidence="2" key="2">
    <citation type="journal article" date="2008" name="Curr. Biol.">
        <title>Chromatophore genome sequence of Paulinella sheds light on acquisition of photosynthesis by eukaryotes.</title>
        <authorList>
            <person name="Nowack E.C.M."/>
            <person name="Melkonian M."/>
            <person name="Gloeckner G."/>
        </authorList>
    </citation>
    <scope>NUCLEOTIDE SEQUENCE [LARGE SCALE GENOMIC DNA]</scope>
</reference>
<dbReference type="AlphaFoldDB" id="B1X4T1"/>
<accession>B1X4T1</accession>
<feature type="transmembrane region" description="Helical" evidence="1">
    <location>
        <begin position="21"/>
        <end position="42"/>
    </location>
</feature>
<dbReference type="GeneID" id="6481757"/>
<organism evidence="2">
    <name type="scientific">Paulinella chromatophora</name>
    <dbReference type="NCBI Taxonomy" id="39717"/>
    <lineage>
        <taxon>Eukaryota</taxon>
        <taxon>Sar</taxon>
        <taxon>Rhizaria</taxon>
        <taxon>Cercozoa</taxon>
        <taxon>Imbricatea</taxon>
        <taxon>Silicofilosea</taxon>
        <taxon>Euglyphida</taxon>
        <taxon>Paulinellidae</taxon>
        <taxon>Paulinella</taxon>
    </lineage>
</organism>
<sequence>MPIRWYGPANPMDPIYRNFDRIISLCIHGSFFATLNTGLWFIQSIRPSYLELSYFTFGWLFGWLLHFLIVIRLYSLSGKV</sequence>